<evidence type="ECO:0000313" key="4">
    <source>
        <dbReference type="EMBL" id="BAU49120.1"/>
    </source>
</evidence>
<feature type="domain" description="NmrA-like" evidence="3">
    <location>
        <begin position="5"/>
        <end position="283"/>
    </location>
</feature>
<accession>A0A1B4V6I6</accession>
<dbReference type="Gene3D" id="3.40.50.720">
    <property type="entry name" value="NAD(P)-binding Rossmann-like Domain"/>
    <property type="match status" value="1"/>
</dbReference>
<dbReference type="KEGG" id="sva:SVA_2572"/>
<dbReference type="EMBL" id="AP014936">
    <property type="protein sequence ID" value="BAU49120.1"/>
    <property type="molecule type" value="Genomic_DNA"/>
</dbReference>
<dbReference type="AlphaFoldDB" id="A0A1B4V6I6"/>
<reference evidence="4 5" key="1">
    <citation type="submission" date="2015-08" db="EMBL/GenBank/DDBJ databases">
        <title>Complete genome sequence of Sulfurifustis variabilis.</title>
        <authorList>
            <person name="Miura A."/>
            <person name="Kojima H."/>
            <person name="Fukui M."/>
        </authorList>
    </citation>
    <scope>NUCLEOTIDE SEQUENCE [LARGE SCALE GENOMIC DNA]</scope>
    <source>
        <strain evidence="5">skN76</strain>
    </source>
</reference>
<sequence>MNQQKRIIAVVGATGAQGGGLVRAILNDPDGPFAVRALTRDVNSEKAKALARLGAEVLSANVDDEASLEAAFTGAYGAYCVTFFWDHFSPEKELAEAGAMARAAKAAGIEHVIWSTLEDTRKWVPLGDDRMPTLMGKYKVPHFDAKGEAEQVFRDLGVPTTFLLTSFYWDNLIHFGMNPKRGPDGKLAFTLPMGDKKLPGIAAEDIGRCAYGVFKKGKEYIGKTVGIAGEHLNGAEMAAALSRALGQEVVHNDVSPETYRGFGFPGADDLGNMFQFKRDFNADFRAPRNRENGRALAPSLLTFEQWLARNKGRIPLE</sequence>
<gene>
    <name evidence="4" type="ORF">SVA_2572</name>
</gene>
<dbReference type="CDD" id="cd05251">
    <property type="entry name" value="NmrA_like_SDR_a"/>
    <property type="match status" value="1"/>
</dbReference>
<dbReference type="RefSeq" id="WP_096461569.1">
    <property type="nucleotide sequence ID" value="NZ_AP014936.1"/>
</dbReference>
<dbReference type="OrthoDB" id="9798669at2"/>
<dbReference type="PANTHER" id="PTHR42748">
    <property type="entry name" value="NITROGEN METABOLITE REPRESSION PROTEIN NMRA FAMILY MEMBER"/>
    <property type="match status" value="1"/>
</dbReference>
<dbReference type="Gene3D" id="3.90.25.10">
    <property type="entry name" value="UDP-galactose 4-epimerase, domain 1"/>
    <property type="match status" value="1"/>
</dbReference>
<comment type="similarity">
    <text evidence="1">Belongs to the NmrA-type oxidoreductase family.</text>
</comment>
<protein>
    <submittedName>
        <fullName evidence="4">Nucleotide-diphosphate-sugar epimerase</fullName>
    </submittedName>
</protein>
<organism evidence="4 5">
    <name type="scientific">Sulfurifustis variabilis</name>
    <dbReference type="NCBI Taxonomy" id="1675686"/>
    <lineage>
        <taxon>Bacteria</taxon>
        <taxon>Pseudomonadati</taxon>
        <taxon>Pseudomonadota</taxon>
        <taxon>Gammaproteobacteria</taxon>
        <taxon>Acidiferrobacterales</taxon>
        <taxon>Acidiferrobacteraceae</taxon>
        <taxon>Sulfurifustis</taxon>
    </lineage>
</organism>
<dbReference type="Proteomes" id="UP000218899">
    <property type="component" value="Chromosome"/>
</dbReference>
<name>A0A1B4V6I6_9GAMM</name>
<keyword evidence="2" id="KW-0521">NADP</keyword>
<keyword evidence="5" id="KW-1185">Reference proteome</keyword>
<dbReference type="InterPro" id="IPR036291">
    <property type="entry name" value="NAD(P)-bd_dom_sf"/>
</dbReference>
<evidence type="ECO:0000256" key="1">
    <source>
        <dbReference type="ARBA" id="ARBA00006328"/>
    </source>
</evidence>
<evidence type="ECO:0000256" key="2">
    <source>
        <dbReference type="ARBA" id="ARBA00022857"/>
    </source>
</evidence>
<evidence type="ECO:0000259" key="3">
    <source>
        <dbReference type="Pfam" id="PF05368"/>
    </source>
</evidence>
<dbReference type="InterPro" id="IPR051164">
    <property type="entry name" value="NmrA-like_oxidored"/>
</dbReference>
<dbReference type="Pfam" id="PF05368">
    <property type="entry name" value="NmrA"/>
    <property type="match status" value="1"/>
</dbReference>
<dbReference type="PANTHER" id="PTHR42748:SF7">
    <property type="entry name" value="NMRA LIKE REDOX SENSOR 1-RELATED"/>
    <property type="match status" value="1"/>
</dbReference>
<dbReference type="SUPFAM" id="SSF51735">
    <property type="entry name" value="NAD(P)-binding Rossmann-fold domains"/>
    <property type="match status" value="1"/>
</dbReference>
<evidence type="ECO:0000313" key="5">
    <source>
        <dbReference type="Proteomes" id="UP000218899"/>
    </source>
</evidence>
<dbReference type="InterPro" id="IPR008030">
    <property type="entry name" value="NmrA-like"/>
</dbReference>
<proteinExistence type="inferred from homology"/>